<keyword evidence="6 8" id="KW-1133">Transmembrane helix</keyword>
<keyword evidence="3" id="KW-0813">Transport</keyword>
<evidence type="ECO:0000256" key="1">
    <source>
        <dbReference type="ARBA" id="ARBA00004127"/>
    </source>
</evidence>
<name>A0A0E9NMZ9_SAICN</name>
<dbReference type="GO" id="GO:0006865">
    <property type="term" value="P:amino acid transport"/>
    <property type="evidence" value="ECO:0007669"/>
    <property type="project" value="UniProtKB-KW"/>
</dbReference>
<feature type="transmembrane region" description="Helical" evidence="8">
    <location>
        <begin position="146"/>
        <end position="167"/>
    </location>
</feature>
<gene>
    <name evidence="9" type="ORF">G7K_4916-t1</name>
</gene>
<organism evidence="9 10">
    <name type="scientific">Saitoella complicata (strain BCRC 22490 / CBS 7301 / JCM 7358 / NBRC 10748 / NRRL Y-17804)</name>
    <dbReference type="NCBI Taxonomy" id="698492"/>
    <lineage>
        <taxon>Eukaryota</taxon>
        <taxon>Fungi</taxon>
        <taxon>Dikarya</taxon>
        <taxon>Ascomycota</taxon>
        <taxon>Taphrinomycotina</taxon>
        <taxon>Taphrinomycotina incertae sedis</taxon>
        <taxon>Saitoella</taxon>
    </lineage>
</organism>
<evidence type="ECO:0000256" key="3">
    <source>
        <dbReference type="ARBA" id="ARBA00022448"/>
    </source>
</evidence>
<sequence>MALPAPSTHRNGQRRHLFSFLNEAPPRTLISFFLFGLINNVLFVIILSAALDLVGPLIPKGVVLLADTLPSFAVKLAAPYFFHLVPYPVRIVICVALSFVGMQVVAWGAETNVPLRLFGIVLASLSSGIGEITFLQLTHFHPTLSLAFFSSGTGGAGLLGGFSYLAFTTYIGWSVPTTLNLLSFLPFILAIAYFFILPSPTGDGHPPSHAQYAPIAEDEDGRVVPAPEFYTSPVAKDGTWVDGMKQRFHKSKALFMPYMLPLFIVYVAEYLINQGVAPTLLFPLEETPFHRIRDAYPTYATIYQLGVFLSRSSTPLYRLHNLYAPSLLQFTLFVFLALQSLFYFLPSVYWIFGITFIEGVLGGLVYVNAFHEVSDNVRKEDREFSMAAVGVADSMGVCLAGVIALGLEPALCRWQVADGRPWCGMK</sequence>
<dbReference type="InterPro" id="IPR003492">
    <property type="entry name" value="Battenin_disease_Cln3"/>
</dbReference>
<comment type="caution">
    <text evidence="9">The sequence shown here is derived from an EMBL/GenBank/DDBJ whole genome shotgun (WGS) entry which is preliminary data.</text>
</comment>
<dbReference type="Pfam" id="PF02487">
    <property type="entry name" value="CLN3"/>
    <property type="match status" value="1"/>
</dbReference>
<evidence type="ECO:0000256" key="4">
    <source>
        <dbReference type="ARBA" id="ARBA00022692"/>
    </source>
</evidence>
<keyword evidence="7 8" id="KW-0472">Membrane</keyword>
<reference evidence="9 10" key="1">
    <citation type="journal article" date="2011" name="J. Gen. Appl. Microbiol.">
        <title>Draft genome sequencing of the enigmatic yeast Saitoella complicata.</title>
        <authorList>
            <person name="Nishida H."/>
            <person name="Hamamoto M."/>
            <person name="Sugiyama J."/>
        </authorList>
    </citation>
    <scope>NUCLEOTIDE SEQUENCE [LARGE SCALE GENOMIC DNA]</scope>
    <source>
        <strain evidence="9 10">NRRL Y-17804</strain>
    </source>
</reference>
<evidence type="ECO:0000256" key="5">
    <source>
        <dbReference type="ARBA" id="ARBA00022970"/>
    </source>
</evidence>
<reference evidence="9 10" key="3">
    <citation type="journal article" date="2015" name="Genome Announc.">
        <title>Draft Genome Sequence of the Archiascomycetous Yeast Saitoella complicata.</title>
        <authorList>
            <person name="Yamauchi K."/>
            <person name="Kondo S."/>
            <person name="Hamamoto M."/>
            <person name="Takahashi Y."/>
            <person name="Ogura Y."/>
            <person name="Hayashi T."/>
            <person name="Nishida H."/>
        </authorList>
    </citation>
    <scope>NUCLEOTIDE SEQUENCE [LARGE SCALE GENOMIC DNA]</scope>
    <source>
        <strain evidence="9 10">NRRL Y-17804</strain>
    </source>
</reference>
<evidence type="ECO:0000313" key="10">
    <source>
        <dbReference type="Proteomes" id="UP000033140"/>
    </source>
</evidence>
<feature type="transmembrane region" description="Helical" evidence="8">
    <location>
        <begin position="387"/>
        <end position="407"/>
    </location>
</feature>
<dbReference type="GO" id="GO:0012505">
    <property type="term" value="C:endomembrane system"/>
    <property type="evidence" value="ECO:0007669"/>
    <property type="project" value="UniProtKB-SubCell"/>
</dbReference>
<accession>A0A0E9NMZ9</accession>
<proteinExistence type="inferred from homology"/>
<dbReference type="Proteomes" id="UP000033140">
    <property type="component" value="Unassembled WGS sequence"/>
</dbReference>
<evidence type="ECO:0000256" key="7">
    <source>
        <dbReference type="ARBA" id="ARBA00023136"/>
    </source>
</evidence>
<dbReference type="Gene3D" id="1.20.1250.20">
    <property type="entry name" value="MFS general substrate transporter like domains"/>
    <property type="match status" value="1"/>
</dbReference>
<comment type="similarity">
    <text evidence="2 8">Belongs to the battenin family.</text>
</comment>
<dbReference type="GO" id="GO:0005774">
    <property type="term" value="C:vacuolar membrane"/>
    <property type="evidence" value="ECO:0007669"/>
    <property type="project" value="UniProtKB-SubCell"/>
</dbReference>
<comment type="subcellular location">
    <subcellularLocation>
        <location evidence="1">Endomembrane system</location>
        <topology evidence="1">Multi-pass membrane protein</topology>
    </subcellularLocation>
    <subcellularLocation>
        <location evidence="8">Vacuole membrane</location>
        <topology evidence="8">Multi-pass membrane protein</topology>
    </subcellularLocation>
</comment>
<dbReference type="PANTHER" id="PTHR10981">
    <property type="entry name" value="BATTENIN"/>
    <property type="match status" value="1"/>
</dbReference>
<feature type="transmembrane region" description="Helical" evidence="8">
    <location>
        <begin position="179"/>
        <end position="197"/>
    </location>
</feature>
<evidence type="ECO:0000256" key="2">
    <source>
        <dbReference type="ARBA" id="ARBA00007467"/>
    </source>
</evidence>
<dbReference type="GO" id="GO:0051453">
    <property type="term" value="P:regulation of intracellular pH"/>
    <property type="evidence" value="ECO:0007669"/>
    <property type="project" value="TreeGrafter"/>
</dbReference>
<dbReference type="PRINTS" id="PR01315">
    <property type="entry name" value="BATTENIN"/>
</dbReference>
<feature type="transmembrane region" description="Helical" evidence="8">
    <location>
        <begin position="348"/>
        <end position="367"/>
    </location>
</feature>
<keyword evidence="5" id="KW-0029">Amino-acid transport</keyword>
<dbReference type="OMA" id="WLCNWQV"/>
<reference evidence="9 10" key="2">
    <citation type="journal article" date="2014" name="J. Gen. Appl. Microbiol.">
        <title>The early diverging ascomycetous budding yeast Saitoella complicata has three histone deacetylases belonging to the Clr6, Hos2, and Rpd3 lineages.</title>
        <authorList>
            <person name="Nishida H."/>
            <person name="Matsumoto T."/>
            <person name="Kondo S."/>
            <person name="Hamamoto M."/>
            <person name="Yoshikawa H."/>
        </authorList>
    </citation>
    <scope>NUCLEOTIDE SEQUENCE [LARGE SCALE GENOMIC DNA]</scope>
    <source>
        <strain evidence="9 10">NRRL Y-17804</strain>
    </source>
</reference>
<feature type="transmembrane region" description="Helical" evidence="8">
    <location>
        <begin position="29"/>
        <end position="50"/>
    </location>
</feature>
<dbReference type="AlphaFoldDB" id="A0A0E9NMZ9"/>
<keyword evidence="8" id="KW-0926">Vacuole</keyword>
<keyword evidence="10" id="KW-1185">Reference proteome</keyword>
<feature type="transmembrane region" description="Helical" evidence="8">
    <location>
        <begin position="89"/>
        <end position="109"/>
    </location>
</feature>
<dbReference type="PANTHER" id="PTHR10981:SF0">
    <property type="entry name" value="BATTENIN"/>
    <property type="match status" value="1"/>
</dbReference>
<dbReference type="EMBL" id="BACD03000037">
    <property type="protein sequence ID" value="GAO50795.1"/>
    <property type="molecule type" value="Genomic_DNA"/>
</dbReference>
<keyword evidence="4 8" id="KW-0812">Transmembrane</keyword>
<evidence type="ECO:0000256" key="8">
    <source>
        <dbReference type="RuleBase" id="RU361113"/>
    </source>
</evidence>
<feature type="transmembrane region" description="Helical" evidence="8">
    <location>
        <begin position="253"/>
        <end position="272"/>
    </location>
</feature>
<feature type="transmembrane region" description="Helical" evidence="8">
    <location>
        <begin position="322"/>
        <end position="342"/>
    </location>
</feature>
<dbReference type="PIRSF" id="PIRSF015974">
    <property type="entry name" value="CLN3_BTN1"/>
    <property type="match status" value="1"/>
</dbReference>
<evidence type="ECO:0000313" key="9">
    <source>
        <dbReference type="EMBL" id="GAO50795.1"/>
    </source>
</evidence>
<dbReference type="InterPro" id="IPR018460">
    <property type="entry name" value="Battenin_disease_Cln3_subgr"/>
</dbReference>
<evidence type="ECO:0000256" key="6">
    <source>
        <dbReference type="ARBA" id="ARBA00022989"/>
    </source>
</evidence>
<dbReference type="SUPFAM" id="SSF103473">
    <property type="entry name" value="MFS general substrate transporter"/>
    <property type="match status" value="1"/>
</dbReference>
<protein>
    <recommendedName>
        <fullName evidence="8">Protein BTN</fullName>
    </recommendedName>
</protein>
<feature type="transmembrane region" description="Helical" evidence="8">
    <location>
        <begin position="115"/>
        <end position="134"/>
    </location>
</feature>
<dbReference type="STRING" id="698492.A0A0E9NMZ9"/>
<dbReference type="InterPro" id="IPR036259">
    <property type="entry name" value="MFS_trans_sf"/>
</dbReference>